<comment type="function">
    <text evidence="2">May play the central regulatory role in sporulation. It may be an element of the effector pathway responsible for the activation of sporulation genes in response to nutritional stress. Spo0A may act in concert with spo0H (a sigma factor) to control the expression of some genes that are critical to the sporulation process.</text>
</comment>
<feature type="coiled-coil region" evidence="4">
    <location>
        <begin position="110"/>
        <end position="137"/>
    </location>
</feature>
<evidence type="ECO:0000313" key="7">
    <source>
        <dbReference type="EMBL" id="GAF25147.1"/>
    </source>
</evidence>
<dbReference type="CDD" id="cd17532">
    <property type="entry name" value="REC_LytTR_AlgR-like"/>
    <property type="match status" value="1"/>
</dbReference>
<sequence>MTFTAVVVDDEPLARDELKYLLSAYEECQVIGEAEDGGEALQLVARLHPDVVFLDIEMRGMSGYDAARKMLAEPKPPLIVFATAYNEYAVGAFELGAIDYLLKPFVDERLAKTIERIKNLKARQEDWQEAVARVARLLEDNQQSVKKLPVEKNGAIKLLDYGDIFYGRARGGGVQVFTTDDSYTFSGTMAELEERLNREGFFRVHKSFLVNLKKVEGVLPWFKGTYWLVMGDRKRTQIPVSKGQVKELKVLLGLN</sequence>
<evidence type="ECO:0000256" key="2">
    <source>
        <dbReference type="ARBA" id="ARBA00024867"/>
    </source>
</evidence>
<dbReference type="RefSeq" id="WP_025773216.1">
    <property type="nucleotide sequence ID" value="NZ_DF238840.1"/>
</dbReference>
<dbReference type="SMART" id="SM00448">
    <property type="entry name" value="REC"/>
    <property type="match status" value="1"/>
</dbReference>
<gene>
    <name evidence="7" type="ORF">MTY_0477</name>
</gene>
<dbReference type="Pfam" id="PF04397">
    <property type="entry name" value="LytTR"/>
    <property type="match status" value="1"/>
</dbReference>
<evidence type="ECO:0000259" key="5">
    <source>
        <dbReference type="PROSITE" id="PS50110"/>
    </source>
</evidence>
<dbReference type="Pfam" id="PF00072">
    <property type="entry name" value="Response_reg"/>
    <property type="match status" value="1"/>
</dbReference>
<dbReference type="InterPro" id="IPR007492">
    <property type="entry name" value="LytTR_DNA-bd_dom"/>
</dbReference>
<dbReference type="SUPFAM" id="SSF52172">
    <property type="entry name" value="CheY-like"/>
    <property type="match status" value="1"/>
</dbReference>
<dbReference type="GO" id="GO:0000156">
    <property type="term" value="F:phosphorelay response regulator activity"/>
    <property type="evidence" value="ECO:0007669"/>
    <property type="project" value="InterPro"/>
</dbReference>
<evidence type="ECO:0000256" key="1">
    <source>
        <dbReference type="ARBA" id="ARBA00018672"/>
    </source>
</evidence>
<keyword evidence="3" id="KW-0597">Phosphoprotein</keyword>
<dbReference type="SMART" id="SM00850">
    <property type="entry name" value="LytTR"/>
    <property type="match status" value="1"/>
</dbReference>
<dbReference type="InterPro" id="IPR001789">
    <property type="entry name" value="Sig_transdc_resp-reg_receiver"/>
</dbReference>
<dbReference type="PROSITE" id="PS50110">
    <property type="entry name" value="RESPONSE_REGULATORY"/>
    <property type="match status" value="1"/>
</dbReference>
<dbReference type="Proteomes" id="UP000063718">
    <property type="component" value="Unassembled WGS sequence"/>
</dbReference>
<accession>A0A0S6UDS8</accession>
<keyword evidence="4" id="KW-0175">Coiled coil</keyword>
<evidence type="ECO:0000256" key="3">
    <source>
        <dbReference type="PROSITE-ProRule" id="PRU00169"/>
    </source>
</evidence>
<reference evidence="7" key="1">
    <citation type="journal article" date="2014" name="Gene">
        <title>Genome-guided analysis of transformation efficiency and carbon dioxide assimilation by Moorella thermoacetica Y72.</title>
        <authorList>
            <person name="Tsukahara K."/>
            <person name="Kita A."/>
            <person name="Nakashimada Y."/>
            <person name="Hoshino T."/>
            <person name="Murakami K."/>
        </authorList>
    </citation>
    <scope>NUCLEOTIDE SEQUENCE [LARGE SCALE GENOMIC DNA]</scope>
    <source>
        <strain evidence="7">Y72</strain>
    </source>
</reference>
<dbReference type="PANTHER" id="PTHR37299:SF1">
    <property type="entry name" value="STAGE 0 SPORULATION PROTEIN A HOMOLOG"/>
    <property type="match status" value="1"/>
</dbReference>
<dbReference type="GO" id="GO:0003677">
    <property type="term" value="F:DNA binding"/>
    <property type="evidence" value="ECO:0007669"/>
    <property type="project" value="InterPro"/>
</dbReference>
<evidence type="ECO:0000256" key="4">
    <source>
        <dbReference type="SAM" id="Coils"/>
    </source>
</evidence>
<dbReference type="Gene3D" id="3.40.50.2300">
    <property type="match status" value="1"/>
</dbReference>
<evidence type="ECO:0000259" key="6">
    <source>
        <dbReference type="PROSITE" id="PS50930"/>
    </source>
</evidence>
<name>A0A0S6UDS8_NEOTH</name>
<feature type="domain" description="Response regulatory" evidence="5">
    <location>
        <begin position="4"/>
        <end position="118"/>
    </location>
</feature>
<feature type="modified residue" description="4-aspartylphosphate" evidence="3">
    <location>
        <position position="55"/>
    </location>
</feature>
<proteinExistence type="predicted"/>
<dbReference type="Gene3D" id="2.40.50.1020">
    <property type="entry name" value="LytTr DNA-binding domain"/>
    <property type="match status" value="1"/>
</dbReference>
<dbReference type="EMBL" id="DF238840">
    <property type="protein sequence ID" value="GAF25147.1"/>
    <property type="molecule type" value="Genomic_DNA"/>
</dbReference>
<dbReference type="InterPro" id="IPR046947">
    <property type="entry name" value="LytR-like"/>
</dbReference>
<dbReference type="AlphaFoldDB" id="A0A0S6UDS8"/>
<feature type="domain" description="HTH LytTR-type" evidence="6">
    <location>
        <begin position="148"/>
        <end position="254"/>
    </location>
</feature>
<dbReference type="PROSITE" id="PS50930">
    <property type="entry name" value="HTH_LYTTR"/>
    <property type="match status" value="1"/>
</dbReference>
<dbReference type="PANTHER" id="PTHR37299">
    <property type="entry name" value="TRANSCRIPTIONAL REGULATOR-RELATED"/>
    <property type="match status" value="1"/>
</dbReference>
<dbReference type="InterPro" id="IPR011006">
    <property type="entry name" value="CheY-like_superfamily"/>
</dbReference>
<organism evidence="7">
    <name type="scientific">Moorella thermoacetica Y72</name>
    <dbReference type="NCBI Taxonomy" id="1325331"/>
    <lineage>
        <taxon>Bacteria</taxon>
        <taxon>Bacillati</taxon>
        <taxon>Bacillota</taxon>
        <taxon>Clostridia</taxon>
        <taxon>Neomoorellales</taxon>
        <taxon>Neomoorellaceae</taxon>
        <taxon>Neomoorella</taxon>
    </lineage>
</organism>
<protein>
    <recommendedName>
        <fullName evidence="1">Stage 0 sporulation protein A homolog</fullName>
    </recommendedName>
</protein>